<keyword evidence="3" id="KW-1003">Cell membrane</keyword>
<dbReference type="Pfam" id="PF01914">
    <property type="entry name" value="MarC"/>
    <property type="match status" value="1"/>
</dbReference>
<feature type="transmembrane region" description="Helical" evidence="8">
    <location>
        <begin position="83"/>
        <end position="102"/>
    </location>
</feature>
<evidence type="ECO:0000256" key="6">
    <source>
        <dbReference type="ARBA" id="ARBA00022989"/>
    </source>
</evidence>
<evidence type="ECO:0000313" key="9">
    <source>
        <dbReference type="EMBL" id="GAN33041.1"/>
    </source>
</evidence>
<evidence type="ECO:0000256" key="3">
    <source>
        <dbReference type="ARBA" id="ARBA00022475"/>
    </source>
</evidence>
<dbReference type="InterPro" id="IPR002771">
    <property type="entry name" value="Multi_antbiot-R_MarC"/>
</dbReference>
<sequence>MKRIGLFLAAISILFLILIFPSIAQTTSVNQFQTTASGDQQTGYILSLAGIFTFFFLMLGPIKVLVPFVKMTKDTDARFRRKLALMATLISTIGCLVAAFVGQRAMKSLHISISALMLAGGIILFLVALRMIMQLYSSTPRNETTPPTPTLAMAVSPLSFPTIVTPYGIAILIILMAAAQDSTRQIGIIGVLLGIMILNFLAMLFAHKIVKFIGVVITLQILGCVNGVLQVALGIELILQTLIKMKILSKVF</sequence>
<name>A0ABQ0JW92_9BACT</name>
<evidence type="ECO:0000256" key="7">
    <source>
        <dbReference type="ARBA" id="ARBA00023136"/>
    </source>
</evidence>
<feature type="transmembrane region" description="Helical" evidence="8">
    <location>
        <begin position="212"/>
        <end position="235"/>
    </location>
</feature>
<dbReference type="PANTHER" id="PTHR33508:SF2">
    <property type="entry name" value="UPF0056 INNER MEMBRANE PROTEIN MARC"/>
    <property type="match status" value="1"/>
</dbReference>
<keyword evidence="6 8" id="KW-1133">Transmembrane helix</keyword>
<dbReference type="EMBL" id="BAFN01000001">
    <property type="protein sequence ID" value="GAN33041.1"/>
    <property type="molecule type" value="Genomic_DNA"/>
</dbReference>
<comment type="subcellular location">
    <subcellularLocation>
        <location evidence="1">Cell inner membrane</location>
        <topology evidence="1">Multi-pass membrane protein</topology>
    </subcellularLocation>
    <subcellularLocation>
        <location evidence="8">Cell membrane</location>
        <topology evidence="8">Multi-pass membrane protein</topology>
    </subcellularLocation>
</comment>
<evidence type="ECO:0000256" key="2">
    <source>
        <dbReference type="ARBA" id="ARBA00009784"/>
    </source>
</evidence>
<evidence type="ECO:0000256" key="4">
    <source>
        <dbReference type="ARBA" id="ARBA00022519"/>
    </source>
</evidence>
<comment type="caution">
    <text evidence="9">The sequence shown here is derived from an EMBL/GenBank/DDBJ whole genome shotgun (WGS) entry which is preliminary data.</text>
</comment>
<evidence type="ECO:0000313" key="10">
    <source>
        <dbReference type="Proteomes" id="UP000032309"/>
    </source>
</evidence>
<proteinExistence type="inferred from homology"/>
<feature type="transmembrane region" description="Helical" evidence="8">
    <location>
        <begin position="185"/>
        <end position="205"/>
    </location>
</feature>
<gene>
    <name evidence="9" type="ORF">BROSI_A1558</name>
</gene>
<keyword evidence="10" id="KW-1185">Reference proteome</keyword>
<organism evidence="9 10">
    <name type="scientific">Candidatus Brocadia sinica JPN1</name>
    <dbReference type="NCBI Taxonomy" id="1197129"/>
    <lineage>
        <taxon>Bacteria</taxon>
        <taxon>Pseudomonadati</taxon>
        <taxon>Planctomycetota</taxon>
        <taxon>Candidatus Brocadiia</taxon>
        <taxon>Candidatus Brocadiales</taxon>
        <taxon>Candidatus Brocadiaceae</taxon>
        <taxon>Candidatus Brocadia</taxon>
    </lineage>
</organism>
<dbReference type="PANTHER" id="PTHR33508">
    <property type="entry name" value="UPF0056 MEMBRANE PROTEIN YHCE"/>
    <property type="match status" value="1"/>
</dbReference>
<reference evidence="10" key="1">
    <citation type="journal article" date="2015" name="Genome Announc.">
        <title>Draft Genome Sequence of an Anaerobic Ammonium-Oxidizing Bacterium, "Candidatus Brocadia sinica".</title>
        <authorList>
            <person name="Oshiki M."/>
            <person name="Shinyako-Hata K."/>
            <person name="Satoh H."/>
            <person name="Okabe S."/>
        </authorList>
    </citation>
    <scope>NUCLEOTIDE SEQUENCE [LARGE SCALE GENOMIC DNA]</scope>
    <source>
        <strain evidence="10">JPN1</strain>
    </source>
</reference>
<feature type="transmembrane region" description="Helical" evidence="8">
    <location>
        <begin position="43"/>
        <end position="62"/>
    </location>
</feature>
<dbReference type="RefSeq" id="WP_052563106.1">
    <property type="nucleotide sequence ID" value="NZ_BAFN01000001.1"/>
</dbReference>
<dbReference type="Proteomes" id="UP000032309">
    <property type="component" value="Unassembled WGS sequence"/>
</dbReference>
<accession>A0ABQ0JW92</accession>
<keyword evidence="5 8" id="KW-0812">Transmembrane</keyword>
<feature type="transmembrane region" description="Helical" evidence="8">
    <location>
        <begin position="108"/>
        <end position="129"/>
    </location>
</feature>
<keyword evidence="7 8" id="KW-0472">Membrane</keyword>
<evidence type="ECO:0000256" key="1">
    <source>
        <dbReference type="ARBA" id="ARBA00004429"/>
    </source>
</evidence>
<protein>
    <recommendedName>
        <fullName evidence="8">UPF0056 membrane protein</fullName>
    </recommendedName>
</protein>
<keyword evidence="4" id="KW-0997">Cell inner membrane</keyword>
<comment type="similarity">
    <text evidence="2 8">Belongs to the UPF0056 (MarC) family.</text>
</comment>
<evidence type="ECO:0000256" key="8">
    <source>
        <dbReference type="RuleBase" id="RU362048"/>
    </source>
</evidence>
<evidence type="ECO:0000256" key="5">
    <source>
        <dbReference type="ARBA" id="ARBA00022692"/>
    </source>
</evidence>
<feature type="transmembrane region" description="Helical" evidence="8">
    <location>
        <begin position="150"/>
        <end position="179"/>
    </location>
</feature>